<dbReference type="GO" id="GO:0042796">
    <property type="term" value="P:snRNA transcription by RNA polymerase III"/>
    <property type="evidence" value="ECO:0007669"/>
    <property type="project" value="TreeGrafter"/>
</dbReference>
<sequence>MLRHLIRNAIYPTHTTLKCSLIRMTTTKTTTISPTMYIIKKNLSTHNANYRHHSPWQPWEDDLIRDFINQNGRKYTELVEHCLPHRNVSIVEQRWTEVLKPNMKRGGFSKQELERVREAVAKLGEGHWSQIAHDYLPQRTPRSIRYAYYYHCTPARYEQAIDSNNKQSHIKKRLPWTPEEDQLLLKGYNELGRQWSKISRQYLPHRFRVNIRDRYDETLSPTVKKDPWTESELDLLLRRHIMYGEDWIKIAEGLDGRTPRACQRKWLQKIGPSLKSNNILDPNNDHPRLGTKKDETNSNNNKRHWSRKETKLFWHLACAHDCHWNQVSKIIGYDRVACSYKFYEDIKEIQPLLDMQYNDDNDNKNSFKQRSDETKLEWKRRVALQMRDWIDSKYTLDTDPSTGALIVTDDSHWTDEDIELLKATTENKQRIHWRKVAVKVGKSATRCRSKYLELAGPPIRRGRWTPKEDEQLIESIKMHGIQWEKVTEEMHKKSDMGDGVRSVTQCRYRWNHKLKYHNQFIMGGNFNQEEKELVQEGVHMFGNNWTAISETYLPHRTPGQCMRWWHQYGQNTGRWRPEEDDKLRFAVKEFGERLWKDVGALVITRTPDQCRSRWFQSLKPGIKQGSWSQEEQMQLAELVQNAKDTSTYVNWDKIAEELGTGRGAYACRYKYNYMVRTGNQFGLRIRSNKMKM</sequence>
<dbReference type="AlphaFoldDB" id="A0A8H7RYH1"/>
<dbReference type="InterPro" id="IPR017884">
    <property type="entry name" value="SANT_dom"/>
</dbReference>
<evidence type="ECO:0000256" key="3">
    <source>
        <dbReference type="ARBA" id="ARBA00023163"/>
    </source>
</evidence>
<dbReference type="CDD" id="cd00167">
    <property type="entry name" value="SANT"/>
    <property type="match status" value="7"/>
</dbReference>
<organism evidence="9 10">
    <name type="scientific">Circinella minor</name>
    <dbReference type="NCBI Taxonomy" id="1195481"/>
    <lineage>
        <taxon>Eukaryota</taxon>
        <taxon>Fungi</taxon>
        <taxon>Fungi incertae sedis</taxon>
        <taxon>Mucoromycota</taxon>
        <taxon>Mucoromycotina</taxon>
        <taxon>Mucoromycetes</taxon>
        <taxon>Mucorales</taxon>
        <taxon>Lichtheimiaceae</taxon>
        <taxon>Circinella</taxon>
    </lineage>
</organism>
<feature type="domain" description="HTH myb-type" evidence="8">
    <location>
        <begin position="456"/>
        <end position="519"/>
    </location>
</feature>
<feature type="domain" description="Myb-like" evidence="6">
    <location>
        <begin position="524"/>
        <end position="566"/>
    </location>
</feature>
<evidence type="ECO:0000313" key="10">
    <source>
        <dbReference type="Proteomes" id="UP000646827"/>
    </source>
</evidence>
<dbReference type="PROSITE" id="PS51293">
    <property type="entry name" value="SANT"/>
    <property type="match status" value="1"/>
</dbReference>
<feature type="domain" description="Myb-like" evidence="6">
    <location>
        <begin position="619"/>
        <end position="675"/>
    </location>
</feature>
<feature type="domain" description="HTH myb-type" evidence="8">
    <location>
        <begin position="224"/>
        <end position="274"/>
    </location>
</feature>
<dbReference type="GO" id="GO:0001006">
    <property type="term" value="F:RNA polymerase III type 3 promoter sequence-specific DNA binding"/>
    <property type="evidence" value="ECO:0007669"/>
    <property type="project" value="TreeGrafter"/>
</dbReference>
<feature type="domain" description="HTH myb-type" evidence="8">
    <location>
        <begin position="100"/>
        <end position="145"/>
    </location>
</feature>
<dbReference type="PANTHER" id="PTHR46621">
    <property type="entry name" value="SNRNA-ACTIVATING PROTEIN COMPLEX SUBUNIT 4"/>
    <property type="match status" value="1"/>
</dbReference>
<dbReference type="InterPro" id="IPR001005">
    <property type="entry name" value="SANT/Myb"/>
</dbReference>
<dbReference type="OrthoDB" id="2143914at2759"/>
<proteinExistence type="predicted"/>
<dbReference type="InterPro" id="IPR017930">
    <property type="entry name" value="Myb_dom"/>
</dbReference>
<dbReference type="PROSITE" id="PS50090">
    <property type="entry name" value="MYB_LIKE"/>
    <property type="match status" value="8"/>
</dbReference>
<feature type="compositionally biased region" description="Basic and acidic residues" evidence="5">
    <location>
        <begin position="283"/>
        <end position="296"/>
    </location>
</feature>
<dbReference type="SUPFAM" id="SSF46689">
    <property type="entry name" value="Homeodomain-like"/>
    <property type="match status" value="6"/>
</dbReference>
<dbReference type="PANTHER" id="PTHR46621:SF1">
    <property type="entry name" value="SNRNA-ACTIVATING PROTEIN COMPLEX SUBUNIT 4"/>
    <property type="match status" value="1"/>
</dbReference>
<accession>A0A8H7RYH1</accession>
<dbReference type="Pfam" id="PF13921">
    <property type="entry name" value="Myb_DNA-bind_6"/>
    <property type="match status" value="2"/>
</dbReference>
<evidence type="ECO:0000256" key="5">
    <source>
        <dbReference type="SAM" id="MobiDB-lite"/>
    </source>
</evidence>
<dbReference type="SMART" id="SM00717">
    <property type="entry name" value="SANT"/>
    <property type="match status" value="10"/>
</dbReference>
<name>A0A8H7RYH1_9FUNG</name>
<evidence type="ECO:0000256" key="2">
    <source>
        <dbReference type="ARBA" id="ARBA00023125"/>
    </source>
</evidence>
<feature type="region of interest" description="Disordered" evidence="5">
    <location>
        <begin position="273"/>
        <end position="302"/>
    </location>
</feature>
<evidence type="ECO:0000313" key="9">
    <source>
        <dbReference type="EMBL" id="KAG2219491.1"/>
    </source>
</evidence>
<evidence type="ECO:0000259" key="8">
    <source>
        <dbReference type="PROSITE" id="PS51294"/>
    </source>
</evidence>
<evidence type="ECO:0008006" key="11">
    <source>
        <dbReference type="Google" id="ProtNLM"/>
    </source>
</evidence>
<gene>
    <name evidence="9" type="ORF">INT45_010411</name>
</gene>
<dbReference type="GO" id="GO:0000978">
    <property type="term" value="F:RNA polymerase II cis-regulatory region sequence-specific DNA binding"/>
    <property type="evidence" value="ECO:0007669"/>
    <property type="project" value="TreeGrafter"/>
</dbReference>
<comment type="caution">
    <text evidence="9">The sequence shown here is derived from an EMBL/GenBank/DDBJ whole genome shotgun (WGS) entry which is preliminary data.</text>
</comment>
<feature type="domain" description="HTH myb-type" evidence="8">
    <location>
        <begin position="571"/>
        <end position="622"/>
    </location>
</feature>
<feature type="domain" description="HTH myb-type" evidence="8">
    <location>
        <begin position="524"/>
        <end position="568"/>
    </location>
</feature>
<dbReference type="Gene3D" id="1.10.10.60">
    <property type="entry name" value="Homeodomain-like"/>
    <property type="match status" value="8"/>
</dbReference>
<dbReference type="EMBL" id="JAEPRB010000177">
    <property type="protein sequence ID" value="KAG2219491.1"/>
    <property type="molecule type" value="Genomic_DNA"/>
</dbReference>
<protein>
    <recommendedName>
        <fullName evidence="11">Homeodomain-like protein</fullName>
    </recommendedName>
</protein>
<dbReference type="InterPro" id="IPR009057">
    <property type="entry name" value="Homeodomain-like_sf"/>
</dbReference>
<dbReference type="InterPro" id="IPR051575">
    <property type="entry name" value="Myb-like_DNA-bd"/>
</dbReference>
<feature type="domain" description="Myb-like" evidence="6">
    <location>
        <begin position="413"/>
        <end position="455"/>
    </location>
</feature>
<keyword evidence="4" id="KW-0539">Nucleus</keyword>
<dbReference type="Pfam" id="PF00249">
    <property type="entry name" value="Myb_DNA-binding"/>
    <property type="match status" value="3"/>
</dbReference>
<keyword evidence="10" id="KW-1185">Reference proteome</keyword>
<keyword evidence="2" id="KW-0238">DNA-binding</keyword>
<keyword evidence="3" id="KW-0804">Transcription</keyword>
<evidence type="ECO:0000259" key="6">
    <source>
        <dbReference type="PROSITE" id="PS50090"/>
    </source>
</evidence>
<keyword evidence="1" id="KW-0805">Transcription regulation</keyword>
<evidence type="ECO:0000256" key="1">
    <source>
        <dbReference type="ARBA" id="ARBA00023015"/>
    </source>
</evidence>
<feature type="domain" description="HTH myb-type" evidence="8">
    <location>
        <begin position="168"/>
        <end position="223"/>
    </location>
</feature>
<feature type="domain" description="Myb-like" evidence="6">
    <location>
        <begin position="220"/>
        <end position="270"/>
    </location>
</feature>
<evidence type="ECO:0000256" key="4">
    <source>
        <dbReference type="ARBA" id="ARBA00023242"/>
    </source>
</evidence>
<feature type="domain" description="Myb-like" evidence="6">
    <location>
        <begin position="567"/>
        <end position="618"/>
    </location>
</feature>
<evidence type="ECO:0000259" key="7">
    <source>
        <dbReference type="PROSITE" id="PS51293"/>
    </source>
</evidence>
<feature type="domain" description="Myb-like" evidence="6">
    <location>
        <begin position="456"/>
        <end position="514"/>
    </location>
</feature>
<feature type="domain" description="Myb-like" evidence="6">
    <location>
        <begin position="172"/>
        <end position="219"/>
    </location>
</feature>
<dbReference type="PROSITE" id="PS51294">
    <property type="entry name" value="HTH_MYB"/>
    <property type="match status" value="6"/>
</dbReference>
<feature type="domain" description="SANT" evidence="7">
    <location>
        <begin position="521"/>
        <end position="562"/>
    </location>
</feature>
<dbReference type="GO" id="GO:0019185">
    <property type="term" value="C:snRNA-activating protein complex"/>
    <property type="evidence" value="ECO:0007669"/>
    <property type="project" value="TreeGrafter"/>
</dbReference>
<dbReference type="GO" id="GO:0042795">
    <property type="term" value="P:snRNA transcription by RNA polymerase II"/>
    <property type="evidence" value="ECO:0007669"/>
    <property type="project" value="TreeGrafter"/>
</dbReference>
<reference evidence="9 10" key="1">
    <citation type="submission" date="2020-12" db="EMBL/GenBank/DDBJ databases">
        <title>Metabolic potential, ecology and presence of endohyphal bacteria is reflected in genomic diversity of Mucoromycotina.</title>
        <authorList>
            <person name="Muszewska A."/>
            <person name="Okrasinska A."/>
            <person name="Steczkiewicz K."/>
            <person name="Drgas O."/>
            <person name="Orlowska M."/>
            <person name="Perlinska-Lenart U."/>
            <person name="Aleksandrzak-Piekarczyk T."/>
            <person name="Szatraj K."/>
            <person name="Zielenkiewicz U."/>
            <person name="Pilsyk S."/>
            <person name="Malc E."/>
            <person name="Mieczkowski P."/>
            <person name="Kruszewska J.S."/>
            <person name="Biernat P."/>
            <person name="Pawlowska J."/>
        </authorList>
    </citation>
    <scope>NUCLEOTIDE SEQUENCE [LARGE SCALE GENOMIC DNA]</scope>
    <source>
        <strain evidence="9 10">CBS 142.35</strain>
    </source>
</reference>
<dbReference type="Proteomes" id="UP000646827">
    <property type="component" value="Unassembled WGS sequence"/>
</dbReference>
<feature type="domain" description="Myb-like" evidence="6">
    <location>
        <begin position="100"/>
        <end position="152"/>
    </location>
</feature>